<keyword evidence="8" id="KW-0812">Transmembrane</keyword>
<evidence type="ECO:0000313" key="12">
    <source>
        <dbReference type="EMBL" id="CAG6740811.1"/>
    </source>
</evidence>
<dbReference type="InterPro" id="IPR035914">
    <property type="entry name" value="Sperma_CUB_dom_sf"/>
</dbReference>
<evidence type="ECO:0000256" key="8">
    <source>
        <dbReference type="SAM" id="Phobius"/>
    </source>
</evidence>
<name>A0A8D8Z6U4_9HEMI</name>
<keyword evidence="4" id="KW-0325">Glycoprotein</keyword>
<feature type="transmembrane region" description="Helical" evidence="8">
    <location>
        <begin position="1171"/>
        <end position="1191"/>
    </location>
</feature>
<evidence type="ECO:0000256" key="4">
    <source>
        <dbReference type="ARBA" id="ARBA00023180"/>
    </source>
</evidence>
<comment type="caution">
    <text evidence="6">Lacks conserved residue(s) required for the propagation of feature annotation.</text>
</comment>
<dbReference type="SMART" id="SM00181">
    <property type="entry name" value="EGF"/>
    <property type="match status" value="2"/>
</dbReference>
<dbReference type="PANTHER" id="PTHR11640:SF31">
    <property type="entry name" value="IRREGULAR CHIASM C-ROUGHEST PROTEIN-RELATED"/>
    <property type="match status" value="1"/>
</dbReference>
<feature type="compositionally biased region" description="Basic residues" evidence="7">
    <location>
        <begin position="113"/>
        <end position="129"/>
    </location>
</feature>
<dbReference type="CDD" id="cd00054">
    <property type="entry name" value="EGF_CA"/>
    <property type="match status" value="1"/>
</dbReference>
<feature type="transmembrane region" description="Helical" evidence="8">
    <location>
        <begin position="1270"/>
        <end position="1292"/>
    </location>
</feature>
<feature type="domain" description="Ig-like" evidence="11">
    <location>
        <begin position="500"/>
        <end position="623"/>
    </location>
</feature>
<comment type="subcellular location">
    <subcellularLocation>
        <location evidence="1">Membrane</location>
        <topology evidence="1">Single-pass type I membrane protein</topology>
    </subcellularLocation>
</comment>
<feature type="compositionally biased region" description="Basic and acidic residues" evidence="7">
    <location>
        <begin position="1814"/>
        <end position="1830"/>
    </location>
</feature>
<proteinExistence type="predicted"/>
<dbReference type="Pfam" id="PF13927">
    <property type="entry name" value="Ig_3"/>
    <property type="match status" value="1"/>
</dbReference>
<keyword evidence="3 6" id="KW-1015">Disulfide bond</keyword>
<feature type="compositionally biased region" description="Basic and acidic residues" evidence="7">
    <location>
        <begin position="1420"/>
        <end position="1429"/>
    </location>
</feature>
<dbReference type="PANTHER" id="PTHR11640">
    <property type="entry name" value="NEPHRIN"/>
    <property type="match status" value="1"/>
</dbReference>
<dbReference type="InterPro" id="IPR000859">
    <property type="entry name" value="CUB_dom"/>
</dbReference>
<dbReference type="PROSITE" id="PS50026">
    <property type="entry name" value="EGF_3"/>
    <property type="match status" value="2"/>
</dbReference>
<dbReference type="InterPro" id="IPR051275">
    <property type="entry name" value="Cell_adhesion_signaling"/>
</dbReference>
<evidence type="ECO:0000256" key="1">
    <source>
        <dbReference type="ARBA" id="ARBA00004479"/>
    </source>
</evidence>
<organism evidence="12">
    <name type="scientific">Cacopsylla melanoneura</name>
    <dbReference type="NCBI Taxonomy" id="428564"/>
    <lineage>
        <taxon>Eukaryota</taxon>
        <taxon>Metazoa</taxon>
        <taxon>Ecdysozoa</taxon>
        <taxon>Arthropoda</taxon>
        <taxon>Hexapoda</taxon>
        <taxon>Insecta</taxon>
        <taxon>Pterygota</taxon>
        <taxon>Neoptera</taxon>
        <taxon>Paraneoptera</taxon>
        <taxon>Hemiptera</taxon>
        <taxon>Sternorrhyncha</taxon>
        <taxon>Psylloidea</taxon>
        <taxon>Psyllidae</taxon>
        <taxon>Psyllinae</taxon>
        <taxon>Cacopsylla</taxon>
    </lineage>
</organism>
<dbReference type="InterPro" id="IPR013783">
    <property type="entry name" value="Ig-like_fold"/>
</dbReference>
<dbReference type="SMART" id="SM00409">
    <property type="entry name" value="IG"/>
    <property type="match status" value="2"/>
</dbReference>
<keyword evidence="6" id="KW-0245">EGF-like domain</keyword>
<feature type="compositionally biased region" description="Polar residues" evidence="7">
    <location>
        <begin position="1430"/>
        <end position="1439"/>
    </location>
</feature>
<feature type="domain" description="CUB" evidence="9">
    <location>
        <begin position="41"/>
        <end position="72"/>
    </location>
</feature>
<dbReference type="GO" id="GO:0050839">
    <property type="term" value="F:cell adhesion molecule binding"/>
    <property type="evidence" value="ECO:0007669"/>
    <property type="project" value="TreeGrafter"/>
</dbReference>
<feature type="transmembrane region" description="Helical" evidence="8">
    <location>
        <begin position="1358"/>
        <end position="1380"/>
    </location>
</feature>
<reference evidence="12" key="1">
    <citation type="submission" date="2021-05" db="EMBL/GenBank/DDBJ databases">
        <authorList>
            <person name="Alioto T."/>
            <person name="Alioto T."/>
            <person name="Gomez Garrido J."/>
        </authorList>
    </citation>
    <scope>NUCLEOTIDE SEQUENCE</scope>
</reference>
<dbReference type="GO" id="GO:0005911">
    <property type="term" value="C:cell-cell junction"/>
    <property type="evidence" value="ECO:0007669"/>
    <property type="project" value="TreeGrafter"/>
</dbReference>
<dbReference type="InterPro" id="IPR007110">
    <property type="entry name" value="Ig-like_dom"/>
</dbReference>
<dbReference type="SMART" id="SM00408">
    <property type="entry name" value="IGc2"/>
    <property type="match status" value="1"/>
</dbReference>
<dbReference type="Gene3D" id="2.60.40.10">
    <property type="entry name" value="Immunoglobulins"/>
    <property type="match status" value="2"/>
</dbReference>
<evidence type="ECO:0000259" key="9">
    <source>
        <dbReference type="PROSITE" id="PS01180"/>
    </source>
</evidence>
<evidence type="ECO:0000259" key="10">
    <source>
        <dbReference type="PROSITE" id="PS50026"/>
    </source>
</evidence>
<feature type="transmembrane region" description="Helical" evidence="8">
    <location>
        <begin position="1386"/>
        <end position="1409"/>
    </location>
</feature>
<evidence type="ECO:0000256" key="3">
    <source>
        <dbReference type="ARBA" id="ARBA00023157"/>
    </source>
</evidence>
<feature type="region of interest" description="Disordered" evidence="7">
    <location>
        <begin position="1419"/>
        <end position="1440"/>
    </location>
</feature>
<evidence type="ECO:0000256" key="7">
    <source>
        <dbReference type="SAM" id="MobiDB-lite"/>
    </source>
</evidence>
<dbReference type="InterPro" id="IPR003599">
    <property type="entry name" value="Ig_sub"/>
</dbReference>
<dbReference type="PROSITE" id="PS01186">
    <property type="entry name" value="EGF_2"/>
    <property type="match status" value="1"/>
</dbReference>
<sequence length="1830" mass="201976">MTENPNRLAMCRTFRTRTKLILTIFSLLGTSTVCFSLTPNCGGRLKSNFGVIITPNFPGKFPVPITCKWIIENTGESDRKRRSPGLFVNGNFDIDSETQETSTTTLPDSKPTRGYRRTNSTRKGSTRKQVRFKTPIPTVSHRYSGYLSNPGWFQNVTIASKALPKSTNAHINTTVESFTGDVDVIVVYFTQLFVTSGLTIKEYAYYEDESSKYAEKVIFSADEKSVFSELYVTTERPFLVIELGLDRLDTNHVRALDNLLDVYGFNVTYDVIKARNLTRMTSCSMATCSYNGHCYSSANFREFYCSCFEGFSGKHCERGPLCQTTTNCIGGATCRQLGSLHTSCECSPGSFGPSCLDCHNGTSSSCLLKCPGSSPSDGQLPGVTDSPCSCQATPQRPDDSLPRTSDTAIFEVSINVNVTSSVQRSLYFSSNASSVVQKAIEKYLGAINLGKLTNVRVLNITNYGDVGIQFVCSKEDGSKARDVFNKLVEKGRLGPFVLVPTKLSFKQHSSLVLKSLTANQITPFKPGEQLVLSCITQGSALANVTWYKDGALVNPRLAVRNITISSRHVPSSTTPSSSLVANVDSLDRESRLIIGSIVHDDAGVYSCRVEDWTSQTCRSVGVSVLEVTPNVRLHPPSLTVDVGSRVQLSCVSLNELRSGRKFGYNWTKNKKLFPNEPGHEIWEELSPGGSLLTVYNIQETTTYSCHVHGTFASVAKSLTVYVRRPSLGPLTCPPDRTPGNVASQTPPISWPETLSDVIAIRDLSFGSDTHVKQRPGCLVTRRCVAAGTRAEWRLPDFAKCPTTGMVTIRNNLTRLSLGFVGVSVSQMLTELRETNMASADPGSREVTVDILSQLLNYVNASCISGKVNDLMNQQGTLSAAKSLSQNGVLSNQQLVSWSDMMYDMVDLILRTENSLMNPEKLQQLFNFVQEWNHLRLHLDRLNTSSFLTVRDTFLTQNFHLNASNFGKQPVSPLRPSTNTQKFLHGDFLNVTQLYNHPVIVLSPQSFASLSGLHSAKVMFILDRNLTLFRQFGEEATLGVVVSHYNHRYKRFWPGKFNSKTRHDREDYFDYKAAIVAVSLQTFRRLSILSTRSASLEIDFPMLTGVQSNLTCATKSAFDTHWDLGRCKTMLFVNYTKCVCGVPQSTGMFCVVGRGTDDTEFSFFAHQTLFDVLPLSFSISLFLHGITAAILFSRWLTRHANIVFLKLQGTSAHIGVTLVFLYAAQYDIDQDSHALTLNILEFLMLIALTCHVSTLLVVFTQLTLSPKIPHIKLSIITILTVIPILAVLCNSLSSSPSSSSPSSSWWLIFPSTLSYIFISYVFVLVVLYSFLYSSLLLKLHRLENKTRISQRGIRKRKGLLHRSCIIFTSMVVMETSSIVYINQRTVWGQWTFASSCVITGVCVLVCYVIYTESSRSTLLGKHREKEKEGVNSEQEYSSDSDPLHLFIKEEKDEENHSSAPYLIGKGGEAIPLSSLSLPPNPPDILEEQKQSLQGLHSTMGHQLQCVPPNGVQSPLNTTMGGQLLPKSSVSNSLPPEQVPVTPMKFVKFQDEILEASTNGVYQSRKDSSGDELYPVRQDSGEGIAYSNIILTVDPYQGGGSGGELVATTRLCVDVGIQGDSTSDPARITSLFTCSVDVEPGSHVLEHPVYENRYLHSDSGMYPALQDEPKVFTGDSQRKAISFIDGKGREDNSTGNSSNWGVFVGESSKQMFENGISSSQKCLVAKDVSHFDTYPRKSSYPGVYSSHSSHLSSDSCQFLTDSNHVSTTDPVLSRITSDLDYILNQSETEIGSLKRSSGGQKGILKKKSSYGGGGGAERKSCEDLRVDERTSL</sequence>
<accession>A0A8D8Z6U4</accession>
<feature type="region of interest" description="Disordered" evidence="7">
    <location>
        <begin position="98"/>
        <end position="129"/>
    </location>
</feature>
<feature type="domain" description="EGF-like" evidence="10">
    <location>
        <begin position="279"/>
        <end position="317"/>
    </location>
</feature>
<dbReference type="EMBL" id="HBUF01421269">
    <property type="protein sequence ID" value="CAG6740811.1"/>
    <property type="molecule type" value="Transcribed_RNA"/>
</dbReference>
<feature type="disulfide bond" evidence="6">
    <location>
        <begin position="307"/>
        <end position="316"/>
    </location>
</feature>
<feature type="disulfide bond" evidence="6">
    <location>
        <begin position="288"/>
        <end position="305"/>
    </location>
</feature>
<feature type="domain" description="Ig-like" evidence="11">
    <location>
        <begin position="629"/>
        <end position="719"/>
    </location>
</feature>
<feature type="transmembrane region" description="Helical" evidence="8">
    <location>
        <begin position="1203"/>
        <end position="1222"/>
    </location>
</feature>
<dbReference type="InterPro" id="IPR003598">
    <property type="entry name" value="Ig_sub2"/>
</dbReference>
<dbReference type="GO" id="GO:0098609">
    <property type="term" value="P:cell-cell adhesion"/>
    <property type="evidence" value="ECO:0007669"/>
    <property type="project" value="TreeGrafter"/>
</dbReference>
<dbReference type="GO" id="GO:0005886">
    <property type="term" value="C:plasma membrane"/>
    <property type="evidence" value="ECO:0007669"/>
    <property type="project" value="TreeGrafter"/>
</dbReference>
<dbReference type="SUPFAM" id="SSF49854">
    <property type="entry name" value="Spermadhesin, CUB domain"/>
    <property type="match status" value="1"/>
</dbReference>
<dbReference type="Gene3D" id="2.10.25.10">
    <property type="entry name" value="Laminin"/>
    <property type="match status" value="1"/>
</dbReference>
<evidence type="ECO:0000256" key="5">
    <source>
        <dbReference type="ARBA" id="ARBA00023319"/>
    </source>
</evidence>
<evidence type="ECO:0000259" key="11">
    <source>
        <dbReference type="PROSITE" id="PS50835"/>
    </source>
</evidence>
<feature type="domain" description="EGF-like" evidence="10">
    <location>
        <begin position="318"/>
        <end position="356"/>
    </location>
</feature>
<dbReference type="InterPro" id="IPR000742">
    <property type="entry name" value="EGF"/>
</dbReference>
<dbReference type="InterPro" id="IPR036179">
    <property type="entry name" value="Ig-like_dom_sf"/>
</dbReference>
<feature type="transmembrane region" description="Helical" evidence="8">
    <location>
        <begin position="1312"/>
        <end position="1338"/>
    </location>
</feature>
<feature type="transmembrane region" description="Helical" evidence="8">
    <location>
        <begin position="1234"/>
        <end position="1258"/>
    </location>
</feature>
<keyword evidence="2 8" id="KW-0472">Membrane</keyword>
<evidence type="ECO:0000256" key="6">
    <source>
        <dbReference type="PROSITE-ProRule" id="PRU00076"/>
    </source>
</evidence>
<keyword evidence="8" id="KW-1133">Transmembrane helix</keyword>
<feature type="region of interest" description="Disordered" evidence="7">
    <location>
        <begin position="1789"/>
        <end position="1830"/>
    </location>
</feature>
<dbReference type="PROSITE" id="PS01180">
    <property type="entry name" value="CUB"/>
    <property type="match status" value="1"/>
</dbReference>
<protein>
    <submittedName>
        <fullName evidence="12">Papilin</fullName>
    </submittedName>
</protein>
<keyword evidence="5" id="KW-0393">Immunoglobulin domain</keyword>
<dbReference type="SUPFAM" id="SSF48726">
    <property type="entry name" value="Immunoglobulin"/>
    <property type="match status" value="2"/>
</dbReference>
<evidence type="ECO:0000256" key="2">
    <source>
        <dbReference type="ARBA" id="ARBA00023136"/>
    </source>
</evidence>
<dbReference type="PROSITE" id="PS50835">
    <property type="entry name" value="IG_LIKE"/>
    <property type="match status" value="2"/>
</dbReference>
<feature type="disulfide bond" evidence="6">
    <location>
        <begin position="346"/>
        <end position="355"/>
    </location>
</feature>
<dbReference type="PROSITE" id="PS00022">
    <property type="entry name" value="EGF_1"/>
    <property type="match status" value="2"/>
</dbReference>